<dbReference type="InterPro" id="IPR013324">
    <property type="entry name" value="RNA_pol_sigma_r3/r4-like"/>
</dbReference>
<dbReference type="RefSeq" id="WP_254083327.1">
    <property type="nucleotide sequence ID" value="NZ_JAHESE010000003.1"/>
</dbReference>
<dbReference type="Pfam" id="PF20239">
    <property type="entry name" value="DUF6596"/>
    <property type="match status" value="1"/>
</dbReference>
<accession>A0AAP2DX66</accession>
<dbReference type="PANTHER" id="PTHR47756:SF2">
    <property type="entry name" value="BLL6612 PROTEIN"/>
    <property type="match status" value="1"/>
</dbReference>
<feature type="domain" description="DUF6596" evidence="2">
    <location>
        <begin position="186"/>
        <end position="287"/>
    </location>
</feature>
<dbReference type="Pfam" id="PF04542">
    <property type="entry name" value="Sigma70_r2"/>
    <property type="match status" value="1"/>
</dbReference>
<protein>
    <submittedName>
        <fullName evidence="3">RNA polymerase subunit sigma</fullName>
    </submittedName>
</protein>
<sequence>MIQNHDALKQLFQREFSKMVAVIARLYGLEHIALAEDIVSETFLQAMESWEKRGIPEHATAWLYAVAKQKTLYHFRRTKILQDNVLPSVASNASTKTDAVEPDFSQQGIRDSQLQMMFAICTPAIASEAQIGLALRILCGFGIDEITEAFLSNKETINKRLFRAREKLRTERVAMEFPPEHTLATRLDNVLHVLYLLFNEGYYSTTQDRILQKDMCLEAMRLCLLLTDYPPTRTPKTHALLALMCFHASRFNARQASYSDLPVLYEEQDEQLWDQALINQGRHFLNLSVEGDDLSSYHLEARIASWHCMKEDTTEKWEEILQLYNDLLFINYSPSVALNRTFALYKARGWQAALVEAEKLRLENNHFYFLLLGELYRHTDAQQALAHFRRAHTLARTQAEKRGIQEKIDALGIA</sequence>
<evidence type="ECO:0000313" key="4">
    <source>
        <dbReference type="Proteomes" id="UP001319080"/>
    </source>
</evidence>
<proteinExistence type="predicted"/>
<dbReference type="GO" id="GO:0006352">
    <property type="term" value="P:DNA-templated transcription initiation"/>
    <property type="evidence" value="ECO:0007669"/>
    <property type="project" value="InterPro"/>
</dbReference>
<dbReference type="EMBL" id="JAHESE010000003">
    <property type="protein sequence ID" value="MBT1707737.1"/>
    <property type="molecule type" value="Genomic_DNA"/>
</dbReference>
<organism evidence="3 4">
    <name type="scientific">Dawidia cretensis</name>
    <dbReference type="NCBI Taxonomy" id="2782350"/>
    <lineage>
        <taxon>Bacteria</taxon>
        <taxon>Pseudomonadati</taxon>
        <taxon>Bacteroidota</taxon>
        <taxon>Cytophagia</taxon>
        <taxon>Cytophagales</taxon>
        <taxon>Chryseotaleaceae</taxon>
        <taxon>Dawidia</taxon>
    </lineage>
</organism>
<name>A0AAP2DX66_9BACT</name>
<keyword evidence="4" id="KW-1185">Reference proteome</keyword>
<dbReference type="AlphaFoldDB" id="A0AAP2DX66"/>
<dbReference type="InterPro" id="IPR046531">
    <property type="entry name" value="DUF6596"/>
</dbReference>
<evidence type="ECO:0000259" key="1">
    <source>
        <dbReference type="Pfam" id="PF04542"/>
    </source>
</evidence>
<dbReference type="PANTHER" id="PTHR47756">
    <property type="entry name" value="BLL6612 PROTEIN-RELATED"/>
    <property type="match status" value="1"/>
</dbReference>
<dbReference type="InterPro" id="IPR013325">
    <property type="entry name" value="RNA_pol_sigma_r2"/>
</dbReference>
<dbReference type="GO" id="GO:0003700">
    <property type="term" value="F:DNA-binding transcription factor activity"/>
    <property type="evidence" value="ECO:0007669"/>
    <property type="project" value="InterPro"/>
</dbReference>
<evidence type="ECO:0000313" key="3">
    <source>
        <dbReference type="EMBL" id="MBT1707737.1"/>
    </source>
</evidence>
<comment type="caution">
    <text evidence="3">The sequence shown here is derived from an EMBL/GenBank/DDBJ whole genome shotgun (WGS) entry which is preliminary data.</text>
</comment>
<dbReference type="SUPFAM" id="SSF88946">
    <property type="entry name" value="Sigma2 domain of RNA polymerase sigma factors"/>
    <property type="match status" value="1"/>
</dbReference>
<gene>
    <name evidence="3" type="ORF">KK062_05875</name>
</gene>
<dbReference type="InterPro" id="IPR007627">
    <property type="entry name" value="RNA_pol_sigma70_r2"/>
</dbReference>
<dbReference type="Proteomes" id="UP001319080">
    <property type="component" value="Unassembled WGS sequence"/>
</dbReference>
<dbReference type="SUPFAM" id="SSF88659">
    <property type="entry name" value="Sigma3 and sigma4 domains of RNA polymerase sigma factors"/>
    <property type="match status" value="1"/>
</dbReference>
<dbReference type="Gene3D" id="1.10.1740.10">
    <property type="match status" value="1"/>
</dbReference>
<feature type="domain" description="RNA polymerase sigma-70 region 2" evidence="1">
    <location>
        <begin position="18"/>
        <end position="79"/>
    </location>
</feature>
<reference evidence="3 4" key="1">
    <citation type="submission" date="2021-05" db="EMBL/GenBank/DDBJ databases">
        <title>A Polyphasic approach of four new species of the genus Ohtaekwangia: Ohtaekwangia histidinii sp. nov., Ohtaekwangia cretensis sp. nov., Ohtaekwangia indiensis sp. nov., Ohtaekwangia reichenbachii sp. nov. from diverse environment.</title>
        <authorList>
            <person name="Octaviana S."/>
        </authorList>
    </citation>
    <scope>NUCLEOTIDE SEQUENCE [LARGE SCALE GENOMIC DNA]</scope>
    <source>
        <strain evidence="3 4">PWU5</strain>
    </source>
</reference>
<evidence type="ECO:0000259" key="2">
    <source>
        <dbReference type="Pfam" id="PF20239"/>
    </source>
</evidence>